<reference evidence="9 10" key="1">
    <citation type="submission" date="2018-08" db="EMBL/GenBank/DDBJ databases">
        <title>Genome sequencing of rice bacterial endophytes.</title>
        <authorList>
            <person name="Venturi V."/>
        </authorList>
    </citation>
    <scope>NUCLEOTIDE SEQUENCE [LARGE SCALE GENOMIC DNA]</scope>
    <source>
        <strain evidence="9 10">E1205</strain>
    </source>
</reference>
<dbReference type="RefSeq" id="WP_119693833.1">
    <property type="nucleotide sequence ID" value="NZ_QXDA01000004.1"/>
</dbReference>
<keyword evidence="7" id="KW-0456">Lyase</keyword>
<gene>
    <name evidence="9" type="ORF">DFO61_3374</name>
</gene>
<dbReference type="Pfam" id="PF02586">
    <property type="entry name" value="SRAP"/>
    <property type="match status" value="1"/>
</dbReference>
<dbReference type="InterPro" id="IPR036590">
    <property type="entry name" value="SRAP-like"/>
</dbReference>
<dbReference type="EMBL" id="QXDA01000004">
    <property type="protein sequence ID" value="RIA22684.1"/>
    <property type="molecule type" value="Genomic_DNA"/>
</dbReference>
<sequence length="236" mass="26667">MCGRFAQYRSMRDYLRELDSEQDAMSGWEAEPIQRYNVAPSTQVQVLHSTGGHLVVAEVRWGWAPNWARGKMPPPINALLEKVATGKFFKQIWPHRALVAADGWFEWVQDEDNPRIKQPYYIRLRSGAPLFFAAISQMPDAGEDTSDGDGFVIITADAEGGMVEVHDRRPVVLSPDLAREWLAPDTTPHLAEQILLHQGTASWEFEWFSVDRAVGNVRNNGPELIHATGPFHHIIE</sequence>
<dbReference type="PANTHER" id="PTHR13604">
    <property type="entry name" value="DC12-RELATED"/>
    <property type="match status" value="1"/>
</dbReference>
<dbReference type="InterPro" id="IPR003738">
    <property type="entry name" value="SRAP"/>
</dbReference>
<evidence type="ECO:0000256" key="7">
    <source>
        <dbReference type="ARBA" id="ARBA00023239"/>
    </source>
</evidence>
<evidence type="ECO:0000256" key="5">
    <source>
        <dbReference type="ARBA" id="ARBA00023124"/>
    </source>
</evidence>
<evidence type="ECO:0000256" key="8">
    <source>
        <dbReference type="RuleBase" id="RU364100"/>
    </source>
</evidence>
<evidence type="ECO:0000256" key="6">
    <source>
        <dbReference type="ARBA" id="ARBA00023125"/>
    </source>
</evidence>
<dbReference type="GO" id="GO:0006508">
    <property type="term" value="P:proteolysis"/>
    <property type="evidence" value="ECO:0007669"/>
    <property type="project" value="UniProtKB-KW"/>
</dbReference>
<keyword evidence="4 8" id="KW-0378">Hydrolase</keyword>
<keyword evidence="5" id="KW-0190">Covalent protein-DNA linkage</keyword>
<evidence type="ECO:0000313" key="9">
    <source>
        <dbReference type="EMBL" id="RIA22684.1"/>
    </source>
</evidence>
<dbReference type="Gene3D" id="3.90.1680.10">
    <property type="entry name" value="SOS response associated peptidase-like"/>
    <property type="match status" value="1"/>
</dbReference>
<proteinExistence type="inferred from homology"/>
<organism evidence="9 10">
    <name type="scientific">Ectopseudomonas oleovorans</name>
    <name type="common">Pseudomonas oleovorans</name>
    <dbReference type="NCBI Taxonomy" id="301"/>
    <lineage>
        <taxon>Bacteria</taxon>
        <taxon>Pseudomonadati</taxon>
        <taxon>Pseudomonadota</taxon>
        <taxon>Gammaproteobacteria</taxon>
        <taxon>Pseudomonadales</taxon>
        <taxon>Pseudomonadaceae</taxon>
        <taxon>Ectopseudomonas</taxon>
    </lineage>
</organism>
<dbReference type="GO" id="GO:0106300">
    <property type="term" value="P:protein-DNA covalent cross-linking repair"/>
    <property type="evidence" value="ECO:0007669"/>
    <property type="project" value="InterPro"/>
</dbReference>
<dbReference type="GO" id="GO:0003697">
    <property type="term" value="F:single-stranded DNA binding"/>
    <property type="evidence" value="ECO:0007669"/>
    <property type="project" value="InterPro"/>
</dbReference>
<dbReference type="GO" id="GO:0008233">
    <property type="term" value="F:peptidase activity"/>
    <property type="evidence" value="ECO:0007669"/>
    <property type="project" value="UniProtKB-KW"/>
</dbReference>
<evidence type="ECO:0000256" key="4">
    <source>
        <dbReference type="ARBA" id="ARBA00022801"/>
    </source>
</evidence>
<evidence type="ECO:0000256" key="2">
    <source>
        <dbReference type="ARBA" id="ARBA00022670"/>
    </source>
</evidence>
<keyword evidence="2 8" id="KW-0645">Protease</keyword>
<dbReference type="Proteomes" id="UP000265836">
    <property type="component" value="Unassembled WGS sequence"/>
</dbReference>
<evidence type="ECO:0000256" key="1">
    <source>
        <dbReference type="ARBA" id="ARBA00008136"/>
    </source>
</evidence>
<dbReference type="SUPFAM" id="SSF143081">
    <property type="entry name" value="BB1717-like"/>
    <property type="match status" value="1"/>
</dbReference>
<dbReference type="EC" id="3.4.-.-" evidence="8"/>
<protein>
    <recommendedName>
        <fullName evidence="8">Abasic site processing protein</fullName>
        <ecNumber evidence="8">3.4.-.-</ecNumber>
    </recommendedName>
</protein>
<comment type="caution">
    <text evidence="9">The sequence shown here is derived from an EMBL/GenBank/DDBJ whole genome shotgun (WGS) entry which is preliminary data.</text>
</comment>
<keyword evidence="6" id="KW-0238">DNA-binding</keyword>
<comment type="similarity">
    <text evidence="1 8">Belongs to the SOS response-associated peptidase family.</text>
</comment>
<dbReference type="PANTHER" id="PTHR13604:SF0">
    <property type="entry name" value="ABASIC SITE PROCESSING PROTEIN HMCES"/>
    <property type="match status" value="1"/>
</dbReference>
<dbReference type="AlphaFoldDB" id="A0A397MM85"/>
<name>A0A397MM85_ECTOL</name>
<evidence type="ECO:0000256" key="3">
    <source>
        <dbReference type="ARBA" id="ARBA00022763"/>
    </source>
</evidence>
<accession>A0A397MM85</accession>
<dbReference type="GO" id="GO:0016829">
    <property type="term" value="F:lyase activity"/>
    <property type="evidence" value="ECO:0007669"/>
    <property type="project" value="UniProtKB-KW"/>
</dbReference>
<evidence type="ECO:0000313" key="10">
    <source>
        <dbReference type="Proteomes" id="UP000265836"/>
    </source>
</evidence>
<keyword evidence="3" id="KW-0227">DNA damage</keyword>